<feature type="compositionally biased region" description="Basic and acidic residues" evidence="3">
    <location>
        <begin position="320"/>
        <end position="334"/>
    </location>
</feature>
<keyword evidence="6" id="KW-1185">Reference proteome</keyword>
<comment type="caution">
    <text evidence="5">The sequence shown here is derived from an EMBL/GenBank/DDBJ whole genome shotgun (WGS) entry which is preliminary data.</text>
</comment>
<evidence type="ECO:0000256" key="3">
    <source>
        <dbReference type="SAM" id="MobiDB-lite"/>
    </source>
</evidence>
<accession>A0A9P7FR91</accession>
<dbReference type="Proteomes" id="UP000717328">
    <property type="component" value="Unassembled WGS sequence"/>
</dbReference>
<keyword evidence="2" id="KW-0539">Nucleus</keyword>
<gene>
    <name evidence="5" type="ORF">H0H81_006586</name>
</gene>
<evidence type="ECO:0000256" key="2">
    <source>
        <dbReference type="ARBA" id="ARBA00023242"/>
    </source>
</evidence>
<protein>
    <recommendedName>
        <fullName evidence="4">RED-like N-terminal domain-containing protein</fullName>
    </recommendedName>
</protein>
<feature type="compositionally biased region" description="Acidic residues" evidence="3">
    <location>
        <begin position="292"/>
        <end position="301"/>
    </location>
</feature>
<feature type="compositionally biased region" description="Basic and acidic residues" evidence="3">
    <location>
        <begin position="183"/>
        <end position="207"/>
    </location>
</feature>
<dbReference type="Pfam" id="PF07808">
    <property type="entry name" value="RED_N"/>
    <property type="match status" value="1"/>
</dbReference>
<evidence type="ECO:0000256" key="1">
    <source>
        <dbReference type="ARBA" id="ARBA00004123"/>
    </source>
</evidence>
<dbReference type="GO" id="GO:0005634">
    <property type="term" value="C:nucleus"/>
    <property type="evidence" value="ECO:0007669"/>
    <property type="project" value="UniProtKB-SubCell"/>
</dbReference>
<evidence type="ECO:0000259" key="4">
    <source>
        <dbReference type="Pfam" id="PF07808"/>
    </source>
</evidence>
<comment type="subcellular location">
    <subcellularLocation>
        <location evidence="1">Nucleus</location>
    </subcellularLocation>
</comment>
<dbReference type="AlphaFoldDB" id="A0A9P7FR91"/>
<dbReference type="PANTHER" id="PTHR12765">
    <property type="entry name" value="RED PROTEIN IK FACTOR CYTOKINE IK"/>
    <property type="match status" value="1"/>
</dbReference>
<dbReference type="EMBL" id="JABCKI010005884">
    <property type="protein sequence ID" value="KAG5636864.1"/>
    <property type="molecule type" value="Genomic_DNA"/>
</dbReference>
<feature type="region of interest" description="Disordered" evidence="3">
    <location>
        <begin position="416"/>
        <end position="453"/>
    </location>
</feature>
<feature type="compositionally biased region" description="Basic and acidic residues" evidence="3">
    <location>
        <begin position="163"/>
        <end position="173"/>
    </location>
</feature>
<feature type="compositionally biased region" description="Basic and acidic residues" evidence="3">
    <location>
        <begin position="436"/>
        <end position="453"/>
    </location>
</feature>
<evidence type="ECO:0000313" key="5">
    <source>
        <dbReference type="EMBL" id="KAG5636864.1"/>
    </source>
</evidence>
<reference evidence="5" key="1">
    <citation type="submission" date="2021-02" db="EMBL/GenBank/DDBJ databases">
        <authorList>
            <person name="Nieuwenhuis M."/>
            <person name="Van De Peppel L.J.J."/>
        </authorList>
    </citation>
    <scope>NUCLEOTIDE SEQUENCE</scope>
    <source>
        <strain evidence="5">D49</strain>
    </source>
</reference>
<feature type="region of interest" description="Disordered" evidence="3">
    <location>
        <begin position="145"/>
        <end position="398"/>
    </location>
</feature>
<sequence>MDQDSFRRLLQTPHAGGSSYTFRGSLLAAAGASKTKAKVIDATQPAFKPRKAKKNKEEKYRDRAAERRVGEGNDFAQVEAVLEDFEKRNHDAAKAVVESQRAYLGGDGAHSILVKGLDMALVEQNRAREAARANSDDDELEHVFLAGAQPQSTESKANNKKRTREDLIRELKAKRAQASGGDVHMEDVDKDKAKTQEQDALLLERAKQAGKFKPIGFKPIGTTVEPKKKKKTVKDSGDGERKKKKRKVAILDENLEKNSGECSKTTLEVDPPSSAPAPPPPPPKPSTPEPETIPEPEDFDIFADAGEYEGLQLDDDSDDEHAGSKTQEVHEEKAQQSAPTRWIDTGSPEPEPTKPELLASILKSTTDANLAEKGTSRHRNQDYEEEDGEVAPSMGRLVPLESSALPSIRDFLAAEEAATGGGKRKKRKGGGGAGKKGGEDGGAEGKKRAAEAKADRDYKKCVFSFQVAPVGADGL</sequence>
<dbReference type="InterPro" id="IPR012916">
    <property type="entry name" value="RED_N"/>
</dbReference>
<reference evidence="5" key="2">
    <citation type="submission" date="2021-10" db="EMBL/GenBank/DDBJ databases">
        <title>Phylogenomics reveals ancestral predisposition of the termite-cultivated fungus Termitomyces towards a domesticated lifestyle.</title>
        <authorList>
            <person name="Auxier B."/>
            <person name="Grum-Grzhimaylo A."/>
            <person name="Cardenas M.E."/>
            <person name="Lodge J.D."/>
            <person name="Laessoe T."/>
            <person name="Pedersen O."/>
            <person name="Smith M.E."/>
            <person name="Kuyper T.W."/>
            <person name="Franco-Molano E.A."/>
            <person name="Baroni T.J."/>
            <person name="Aanen D.K."/>
        </authorList>
    </citation>
    <scope>NUCLEOTIDE SEQUENCE</scope>
    <source>
        <strain evidence="5">D49</strain>
    </source>
</reference>
<organism evidence="5 6">
    <name type="scientific">Sphagnurus paluster</name>
    <dbReference type="NCBI Taxonomy" id="117069"/>
    <lineage>
        <taxon>Eukaryota</taxon>
        <taxon>Fungi</taxon>
        <taxon>Dikarya</taxon>
        <taxon>Basidiomycota</taxon>
        <taxon>Agaricomycotina</taxon>
        <taxon>Agaricomycetes</taxon>
        <taxon>Agaricomycetidae</taxon>
        <taxon>Agaricales</taxon>
        <taxon>Tricholomatineae</taxon>
        <taxon>Lyophyllaceae</taxon>
        <taxon>Sphagnurus</taxon>
    </lineage>
</organism>
<name>A0A9P7FR91_9AGAR</name>
<dbReference type="OrthoDB" id="3366823at2759"/>
<proteinExistence type="predicted"/>
<feature type="compositionally biased region" description="Pro residues" evidence="3">
    <location>
        <begin position="273"/>
        <end position="291"/>
    </location>
</feature>
<evidence type="ECO:0000313" key="6">
    <source>
        <dbReference type="Proteomes" id="UP000717328"/>
    </source>
</evidence>
<feature type="domain" description="RED-like N-terminal" evidence="4">
    <location>
        <begin position="50"/>
        <end position="166"/>
    </location>
</feature>
<dbReference type="InterPro" id="IPR039896">
    <property type="entry name" value="Red-like"/>
</dbReference>